<dbReference type="PROSITE" id="PS51257">
    <property type="entry name" value="PROKAR_LIPOPROTEIN"/>
    <property type="match status" value="1"/>
</dbReference>
<gene>
    <name evidence="2" type="ORF">EAT49_01155</name>
</gene>
<evidence type="ECO:0000313" key="3">
    <source>
        <dbReference type="Proteomes" id="UP000268016"/>
    </source>
</evidence>
<evidence type="ECO:0000313" key="2">
    <source>
        <dbReference type="EMBL" id="ROU04041.1"/>
    </source>
</evidence>
<dbReference type="EMBL" id="RDRB01000001">
    <property type="protein sequence ID" value="ROU04041.1"/>
    <property type="molecule type" value="Genomic_DNA"/>
</dbReference>
<feature type="region of interest" description="Disordered" evidence="1">
    <location>
        <begin position="17"/>
        <end position="46"/>
    </location>
</feature>
<feature type="compositionally biased region" description="Pro residues" evidence="1">
    <location>
        <begin position="23"/>
        <end position="32"/>
    </location>
</feature>
<sequence>MRQATLSGIAATLLTGCSTGLAPPEPLPPPPSESARLPAPRPEGPQAFFPEFPERLLFAVAAAWAGPGQQIVRPDDASLRCESLPPVDAAAALILRYDGTVDDLPRLVTAVSSAPEGGGHLVRTDTYIRVPKRTGGVEVIRLGDAELDRAIRSVLVRAGGRPL</sequence>
<proteinExistence type="predicted"/>
<dbReference type="Proteomes" id="UP000268016">
    <property type="component" value="Unassembled WGS sequence"/>
</dbReference>
<comment type="caution">
    <text evidence="2">The sequence shown here is derived from an EMBL/GenBank/DDBJ whole genome shotgun (WGS) entry which is preliminary data.</text>
</comment>
<name>A0A3N2R9I1_9RHOB</name>
<accession>A0A3N2R9I1</accession>
<organism evidence="2 3">
    <name type="scientific">Histidinibacterium lentulum</name>
    <dbReference type="NCBI Taxonomy" id="2480588"/>
    <lineage>
        <taxon>Bacteria</taxon>
        <taxon>Pseudomonadati</taxon>
        <taxon>Pseudomonadota</taxon>
        <taxon>Alphaproteobacteria</taxon>
        <taxon>Rhodobacterales</taxon>
        <taxon>Paracoccaceae</taxon>
        <taxon>Histidinibacterium</taxon>
    </lineage>
</organism>
<dbReference type="AlphaFoldDB" id="A0A3N2R9I1"/>
<dbReference type="OrthoDB" id="7724709at2"/>
<reference evidence="2 3" key="1">
    <citation type="submission" date="2018-10" db="EMBL/GenBank/DDBJ databases">
        <title>Histidinibacterium lentulum gen. nov., sp. nov., a marine bacterium from the culture broth of Picochlorum sp. 122.</title>
        <authorList>
            <person name="Wang G."/>
        </authorList>
    </citation>
    <scope>NUCLEOTIDE SEQUENCE [LARGE SCALE GENOMIC DNA]</scope>
    <source>
        <strain evidence="2 3">B17</strain>
    </source>
</reference>
<evidence type="ECO:0008006" key="4">
    <source>
        <dbReference type="Google" id="ProtNLM"/>
    </source>
</evidence>
<dbReference type="RefSeq" id="WP_123640448.1">
    <property type="nucleotide sequence ID" value="NZ_ML119081.1"/>
</dbReference>
<protein>
    <recommendedName>
        <fullName evidence="4">DUF3576 domain-containing protein</fullName>
    </recommendedName>
</protein>
<evidence type="ECO:0000256" key="1">
    <source>
        <dbReference type="SAM" id="MobiDB-lite"/>
    </source>
</evidence>
<keyword evidence="3" id="KW-1185">Reference proteome</keyword>